<dbReference type="Proteomes" id="UP000076584">
    <property type="component" value="Unassembled WGS sequence"/>
</dbReference>
<sequence>MPSSNFVVPKVVAVREDEEGRGLEIIPQQFGLRVPHSPKGLVLFRLDVAITDSASTKTTLYLQITADFLDSLVRMDYNNTNVNIHNPPYLENVLKQLE</sequence>
<dbReference type="AlphaFoldDB" id="A0A166ZXY8"/>
<dbReference type="STRING" id="1573173.A0A166ZXY8"/>
<dbReference type="EMBL" id="LFIW01002081">
    <property type="protein sequence ID" value="KZL79492.1"/>
    <property type="molecule type" value="Genomic_DNA"/>
</dbReference>
<reference evidence="1 2" key="1">
    <citation type="submission" date="2015-06" db="EMBL/GenBank/DDBJ databases">
        <title>Survival trade-offs in plant roots during colonization by closely related pathogenic and mutualistic fungi.</title>
        <authorList>
            <person name="Hacquard S."/>
            <person name="Kracher B."/>
            <person name="Hiruma K."/>
            <person name="Weinman A."/>
            <person name="Muench P."/>
            <person name="Garrido Oter R."/>
            <person name="Ver Loren van Themaat E."/>
            <person name="Dallerey J.-F."/>
            <person name="Damm U."/>
            <person name="Henrissat B."/>
            <person name="Lespinet O."/>
            <person name="Thon M."/>
            <person name="Kemen E."/>
            <person name="McHardy A.C."/>
            <person name="Schulze-Lefert P."/>
            <person name="O'Connell R.J."/>
        </authorList>
    </citation>
    <scope>NUCLEOTIDE SEQUENCE [LARGE SCALE GENOMIC DNA]</scope>
    <source>
        <strain evidence="1 2">MAFF 238704</strain>
    </source>
</reference>
<feature type="non-terminal residue" evidence="1">
    <location>
        <position position="98"/>
    </location>
</feature>
<protein>
    <submittedName>
        <fullName evidence="1">Uncharacterized protein</fullName>
    </submittedName>
</protein>
<comment type="caution">
    <text evidence="1">The sequence shown here is derived from an EMBL/GenBank/DDBJ whole genome shotgun (WGS) entry which is preliminary data.</text>
</comment>
<gene>
    <name evidence="1" type="ORF">CI238_13644</name>
</gene>
<evidence type="ECO:0000313" key="1">
    <source>
        <dbReference type="EMBL" id="KZL79492.1"/>
    </source>
</evidence>
<accession>A0A166ZXY8</accession>
<keyword evidence="2" id="KW-1185">Reference proteome</keyword>
<organism evidence="1 2">
    <name type="scientific">Colletotrichum incanum</name>
    <name type="common">Soybean anthracnose fungus</name>
    <dbReference type="NCBI Taxonomy" id="1573173"/>
    <lineage>
        <taxon>Eukaryota</taxon>
        <taxon>Fungi</taxon>
        <taxon>Dikarya</taxon>
        <taxon>Ascomycota</taxon>
        <taxon>Pezizomycotina</taxon>
        <taxon>Sordariomycetes</taxon>
        <taxon>Hypocreomycetidae</taxon>
        <taxon>Glomerellales</taxon>
        <taxon>Glomerellaceae</taxon>
        <taxon>Colletotrichum</taxon>
        <taxon>Colletotrichum spaethianum species complex</taxon>
    </lineage>
</organism>
<proteinExistence type="predicted"/>
<evidence type="ECO:0000313" key="2">
    <source>
        <dbReference type="Proteomes" id="UP000076584"/>
    </source>
</evidence>
<name>A0A166ZXY8_COLIC</name>